<evidence type="ECO:0000259" key="1">
    <source>
        <dbReference type="Pfam" id="PF00534"/>
    </source>
</evidence>
<accession>X1V8L0</accession>
<dbReference type="PANTHER" id="PTHR12526">
    <property type="entry name" value="GLYCOSYLTRANSFERASE"/>
    <property type="match status" value="1"/>
</dbReference>
<dbReference type="EMBL" id="BARW01020028">
    <property type="protein sequence ID" value="GAJ01590.1"/>
    <property type="molecule type" value="Genomic_DNA"/>
</dbReference>
<sequence length="227" mass="26004">MGISDDTVLYINWEVLQHRKRIDALLRAWRDAKPESKNMKLLLYGDWNMEQSLGWNIEDLIKQYNVPRDTILSPEDLFKMPKYWAASETPDQILNVARMGDVYISSTSGEGFGKCPLEALSLGMPVIITDYSACSEVCAKGSRLIPITGTYRMDDRRRSVDGGLIDEEKLTEAIVDLYNNPKEREALGAEGRRWAKEFDYDTKIIPQWIELFESINLEKIMMGELGL</sequence>
<dbReference type="GO" id="GO:0016757">
    <property type="term" value="F:glycosyltransferase activity"/>
    <property type="evidence" value="ECO:0007669"/>
    <property type="project" value="InterPro"/>
</dbReference>
<dbReference type="Pfam" id="PF00534">
    <property type="entry name" value="Glycos_transf_1"/>
    <property type="match status" value="1"/>
</dbReference>
<dbReference type="Gene3D" id="3.40.50.2000">
    <property type="entry name" value="Glycogen Phosphorylase B"/>
    <property type="match status" value="1"/>
</dbReference>
<organism evidence="2">
    <name type="scientific">marine sediment metagenome</name>
    <dbReference type="NCBI Taxonomy" id="412755"/>
    <lineage>
        <taxon>unclassified sequences</taxon>
        <taxon>metagenomes</taxon>
        <taxon>ecological metagenomes</taxon>
    </lineage>
</organism>
<dbReference type="CDD" id="cd03801">
    <property type="entry name" value="GT4_PimA-like"/>
    <property type="match status" value="1"/>
</dbReference>
<name>X1V8L0_9ZZZZ</name>
<proteinExistence type="predicted"/>
<dbReference type="InterPro" id="IPR001296">
    <property type="entry name" value="Glyco_trans_1"/>
</dbReference>
<dbReference type="AlphaFoldDB" id="X1V8L0"/>
<reference evidence="2" key="1">
    <citation type="journal article" date="2014" name="Front. Microbiol.">
        <title>High frequency of phylogenetically diverse reductive dehalogenase-homologous genes in deep subseafloor sedimentary metagenomes.</title>
        <authorList>
            <person name="Kawai M."/>
            <person name="Futagami T."/>
            <person name="Toyoda A."/>
            <person name="Takaki Y."/>
            <person name="Nishi S."/>
            <person name="Hori S."/>
            <person name="Arai W."/>
            <person name="Tsubouchi T."/>
            <person name="Morono Y."/>
            <person name="Uchiyama I."/>
            <person name="Ito T."/>
            <person name="Fujiyama A."/>
            <person name="Inagaki F."/>
            <person name="Takami H."/>
        </authorList>
    </citation>
    <scope>NUCLEOTIDE SEQUENCE</scope>
    <source>
        <strain evidence="2">Expedition CK06-06</strain>
    </source>
</reference>
<comment type="caution">
    <text evidence="2">The sequence shown here is derived from an EMBL/GenBank/DDBJ whole genome shotgun (WGS) entry which is preliminary data.</text>
</comment>
<feature type="domain" description="Glycosyl transferase family 1" evidence="1">
    <location>
        <begin position="6"/>
        <end position="194"/>
    </location>
</feature>
<evidence type="ECO:0000313" key="2">
    <source>
        <dbReference type="EMBL" id="GAJ01590.1"/>
    </source>
</evidence>
<protein>
    <recommendedName>
        <fullName evidence="1">Glycosyl transferase family 1 domain-containing protein</fullName>
    </recommendedName>
</protein>
<dbReference type="SUPFAM" id="SSF53756">
    <property type="entry name" value="UDP-Glycosyltransferase/glycogen phosphorylase"/>
    <property type="match status" value="1"/>
</dbReference>
<gene>
    <name evidence="2" type="ORF">S12H4_33912</name>
</gene>